<gene>
    <name evidence="1" type="ORF">CCY01nite_47410</name>
</gene>
<dbReference type="GO" id="GO:0016706">
    <property type="term" value="F:2-oxoglutarate-dependent dioxygenase activity"/>
    <property type="evidence" value="ECO:0007669"/>
    <property type="project" value="UniProtKB-ARBA"/>
</dbReference>
<dbReference type="Proteomes" id="UP000321436">
    <property type="component" value="Unassembled WGS sequence"/>
</dbReference>
<dbReference type="InterPro" id="IPR008775">
    <property type="entry name" value="Phytyl_CoA_dOase-like"/>
</dbReference>
<dbReference type="EMBL" id="BKAU01000006">
    <property type="protein sequence ID" value="GEP98481.1"/>
    <property type="molecule type" value="Genomic_DNA"/>
</dbReference>
<dbReference type="SUPFAM" id="SSF51197">
    <property type="entry name" value="Clavaminate synthase-like"/>
    <property type="match status" value="1"/>
</dbReference>
<comment type="caution">
    <text evidence="1">The sequence shown here is derived from an EMBL/GenBank/DDBJ whole genome shotgun (WGS) entry which is preliminary data.</text>
</comment>
<dbReference type="OrthoDB" id="9814777at2"/>
<dbReference type="Gene3D" id="2.60.120.620">
    <property type="entry name" value="q2cbj1_9rhob like domain"/>
    <property type="match status" value="1"/>
</dbReference>
<evidence type="ECO:0000313" key="1">
    <source>
        <dbReference type="EMBL" id="GEP98481.1"/>
    </source>
</evidence>
<dbReference type="PANTHER" id="PTHR20883:SF49">
    <property type="entry name" value="PHYTANOYL-COA DIOXYGENASE"/>
    <property type="match status" value="1"/>
</dbReference>
<dbReference type="Pfam" id="PF05721">
    <property type="entry name" value="PhyH"/>
    <property type="match status" value="1"/>
</dbReference>
<dbReference type="RefSeq" id="WP_146867078.1">
    <property type="nucleotide sequence ID" value="NZ_BKAU01000006.1"/>
</dbReference>
<accession>A0A512RS06</accession>
<evidence type="ECO:0000313" key="2">
    <source>
        <dbReference type="Proteomes" id="UP000321436"/>
    </source>
</evidence>
<keyword evidence="2" id="KW-1185">Reference proteome</keyword>
<organism evidence="1 2">
    <name type="scientific">Chitinophaga cymbidii</name>
    <dbReference type="NCBI Taxonomy" id="1096750"/>
    <lineage>
        <taxon>Bacteria</taxon>
        <taxon>Pseudomonadati</taxon>
        <taxon>Bacteroidota</taxon>
        <taxon>Chitinophagia</taxon>
        <taxon>Chitinophagales</taxon>
        <taxon>Chitinophagaceae</taxon>
        <taxon>Chitinophaga</taxon>
    </lineage>
</organism>
<reference evidence="1 2" key="1">
    <citation type="submission" date="2019-07" db="EMBL/GenBank/DDBJ databases">
        <title>Whole genome shotgun sequence of Chitinophaga cymbidii NBRC 109752.</title>
        <authorList>
            <person name="Hosoyama A."/>
            <person name="Uohara A."/>
            <person name="Ohji S."/>
            <person name="Ichikawa N."/>
        </authorList>
    </citation>
    <scope>NUCLEOTIDE SEQUENCE [LARGE SCALE GENOMIC DNA]</scope>
    <source>
        <strain evidence="1 2">NBRC 109752</strain>
    </source>
</reference>
<name>A0A512RS06_9BACT</name>
<sequence length="273" mass="30917">MQTTTPTLPELNDTREISPAQVEAFRKNGHILIPHVLDAGEVAAYRDVIVDAAQKYNTEKRKMEERDTYGKAFLQIMNLWRVDERVRKFVLAKRFAKMATDLMGVSNVRIYHDQALFKEPGGGPTPWHQDQYYWPIDTHNTITMWMPLVNIDVDMGMLTFASGSHKNGVVFDYEISDESEGAFNQYVSQQQFPVTRASTMNAGDATWHYGYTIHSAPGNNSPDMREVMTVIYIAEDAKITAPKHKWQQNDHATWLMGLPVGGPAASELNPLVL</sequence>
<dbReference type="AlphaFoldDB" id="A0A512RS06"/>
<protein>
    <submittedName>
        <fullName evidence="1">SnoK</fullName>
    </submittedName>
</protein>
<proteinExistence type="predicted"/>
<dbReference type="PANTHER" id="PTHR20883">
    <property type="entry name" value="PHYTANOYL-COA DIOXYGENASE DOMAIN CONTAINING 1"/>
    <property type="match status" value="1"/>
</dbReference>
<dbReference type="GO" id="GO:0005506">
    <property type="term" value="F:iron ion binding"/>
    <property type="evidence" value="ECO:0007669"/>
    <property type="project" value="UniProtKB-ARBA"/>
</dbReference>